<evidence type="ECO:0000313" key="1">
    <source>
        <dbReference type="EMBL" id="PMD15156.1"/>
    </source>
</evidence>
<dbReference type="EMBL" id="KZ613515">
    <property type="protein sequence ID" value="PMD15156.1"/>
    <property type="molecule type" value="Genomic_DNA"/>
</dbReference>
<evidence type="ECO:0000313" key="2">
    <source>
        <dbReference type="Proteomes" id="UP000235672"/>
    </source>
</evidence>
<reference evidence="1 2" key="1">
    <citation type="submission" date="2016-05" db="EMBL/GenBank/DDBJ databases">
        <title>A degradative enzymes factory behind the ericoid mycorrhizal symbiosis.</title>
        <authorList>
            <consortium name="DOE Joint Genome Institute"/>
            <person name="Martino E."/>
            <person name="Morin E."/>
            <person name="Grelet G."/>
            <person name="Kuo A."/>
            <person name="Kohler A."/>
            <person name="Daghino S."/>
            <person name="Barry K."/>
            <person name="Choi C."/>
            <person name="Cichocki N."/>
            <person name="Clum A."/>
            <person name="Copeland A."/>
            <person name="Hainaut M."/>
            <person name="Haridas S."/>
            <person name="Labutti K."/>
            <person name="Lindquist E."/>
            <person name="Lipzen A."/>
            <person name="Khouja H.-R."/>
            <person name="Murat C."/>
            <person name="Ohm R."/>
            <person name="Olson A."/>
            <person name="Spatafora J."/>
            <person name="Veneault-Fourrey C."/>
            <person name="Henrissat B."/>
            <person name="Grigoriev I."/>
            <person name="Martin F."/>
            <person name="Perotto S."/>
        </authorList>
    </citation>
    <scope>NUCLEOTIDE SEQUENCE [LARGE SCALE GENOMIC DNA]</scope>
    <source>
        <strain evidence="1 2">UAMH 7357</strain>
    </source>
</reference>
<gene>
    <name evidence="1" type="ORF">NA56DRAFT_664047</name>
</gene>
<dbReference type="OrthoDB" id="4364812at2759"/>
<keyword evidence="2" id="KW-1185">Reference proteome</keyword>
<protein>
    <submittedName>
        <fullName evidence="1">Uncharacterized protein</fullName>
    </submittedName>
</protein>
<name>A0A2J6PMP2_9HELO</name>
<organism evidence="1 2">
    <name type="scientific">Hyaloscypha hepaticicola</name>
    <dbReference type="NCBI Taxonomy" id="2082293"/>
    <lineage>
        <taxon>Eukaryota</taxon>
        <taxon>Fungi</taxon>
        <taxon>Dikarya</taxon>
        <taxon>Ascomycota</taxon>
        <taxon>Pezizomycotina</taxon>
        <taxon>Leotiomycetes</taxon>
        <taxon>Helotiales</taxon>
        <taxon>Hyaloscyphaceae</taxon>
        <taxon>Hyaloscypha</taxon>
    </lineage>
</organism>
<sequence length="302" mass="34610">MARNNYGENFLELGLDWYLVECWNPATNESQLQQHLRLGSEYARLGHQGRRRFIRTAHTHHSSPPTSLPPHIFNIPSDLLTPHERRLNKTYTPIWIRTDYSSGTDLLHHNLVSSVPPNPLLNPHSLPSPILDNPTRYAFLATQPLQAILSFFPLLIEVTSDLYVQPDALIPWSSPDLQSQFLDKEQEADTEETKKHKRMIHQRSFFVADEEAMRTGYVLWVHMDQYGNVVQKNRVQPMLFGALGGADWAVSLGELGVGYEDGRLDAVRDEWGNLRPKLVRRSTNTQILDSLLALKTEQRFIA</sequence>
<proteinExistence type="predicted"/>
<accession>A0A2J6PMP2</accession>
<dbReference type="Proteomes" id="UP000235672">
    <property type="component" value="Unassembled WGS sequence"/>
</dbReference>
<dbReference type="AlphaFoldDB" id="A0A2J6PMP2"/>